<protein>
    <submittedName>
        <fullName evidence="1">Uncharacterized protein</fullName>
    </submittedName>
</protein>
<evidence type="ECO:0000313" key="2">
    <source>
        <dbReference type="Proteomes" id="UP001642483"/>
    </source>
</evidence>
<dbReference type="InterPro" id="IPR034595">
    <property type="entry name" value="NDUFAF8"/>
</dbReference>
<dbReference type="PANTHER" id="PTHR34561:SF1">
    <property type="entry name" value="NADH DEHYDROGENASE [UBIQUINONE] 1 ALPHA SUBCOMPLEX ASSEMBLY FACTOR 8"/>
    <property type="match status" value="1"/>
</dbReference>
<accession>A0ABP0G008</accession>
<dbReference type="EMBL" id="CAWYQH010000097">
    <property type="protein sequence ID" value="CAK8683520.1"/>
    <property type="molecule type" value="Genomic_DNA"/>
</dbReference>
<proteinExistence type="predicted"/>
<organism evidence="1 2">
    <name type="scientific">Clavelina lepadiformis</name>
    <name type="common">Light-bulb sea squirt</name>
    <name type="synonym">Ascidia lepadiformis</name>
    <dbReference type="NCBI Taxonomy" id="159417"/>
    <lineage>
        <taxon>Eukaryota</taxon>
        <taxon>Metazoa</taxon>
        <taxon>Chordata</taxon>
        <taxon>Tunicata</taxon>
        <taxon>Ascidiacea</taxon>
        <taxon>Aplousobranchia</taxon>
        <taxon>Clavelinidae</taxon>
        <taxon>Clavelina</taxon>
    </lineage>
</organism>
<sequence length="77" mass="8825">MPSLTVMTEIEMPHNPTAVLQARQYLRKELPLKIRTCAKQALVYGTCVSEWNNLRKGDCEKEFQAFKQCVQKAAVKI</sequence>
<name>A0ABP0G008_CLALP</name>
<dbReference type="Proteomes" id="UP001642483">
    <property type="component" value="Unassembled WGS sequence"/>
</dbReference>
<keyword evidence="2" id="KW-1185">Reference proteome</keyword>
<evidence type="ECO:0000313" key="1">
    <source>
        <dbReference type="EMBL" id="CAK8683520.1"/>
    </source>
</evidence>
<gene>
    <name evidence="1" type="ORF">CVLEPA_LOCUS14588</name>
</gene>
<comment type="caution">
    <text evidence="1">The sequence shown here is derived from an EMBL/GenBank/DDBJ whole genome shotgun (WGS) entry which is preliminary data.</text>
</comment>
<dbReference type="PANTHER" id="PTHR34561">
    <property type="entry name" value="NADH DEHYDROGENASE [UBIQUINONE] 1 ALPHA SUBCOMPLEX ASSEMBLY FACTOR 8"/>
    <property type="match status" value="1"/>
</dbReference>
<reference evidence="1 2" key="1">
    <citation type="submission" date="2024-02" db="EMBL/GenBank/DDBJ databases">
        <authorList>
            <person name="Daric V."/>
            <person name="Darras S."/>
        </authorList>
    </citation>
    <scope>NUCLEOTIDE SEQUENCE [LARGE SCALE GENOMIC DNA]</scope>
</reference>
<dbReference type="PROSITE" id="PS51808">
    <property type="entry name" value="CHCH"/>
    <property type="match status" value="1"/>
</dbReference>